<feature type="compositionally biased region" description="Basic and acidic residues" evidence="1">
    <location>
        <begin position="306"/>
        <end position="316"/>
    </location>
</feature>
<dbReference type="EMBL" id="KN847319">
    <property type="protein sequence ID" value="KIW55609.1"/>
    <property type="molecule type" value="Genomic_DNA"/>
</dbReference>
<feature type="compositionally biased region" description="Low complexity" evidence="1">
    <location>
        <begin position="227"/>
        <end position="239"/>
    </location>
</feature>
<protein>
    <submittedName>
        <fullName evidence="2">Uncharacterized protein</fullName>
    </submittedName>
</protein>
<feature type="region of interest" description="Disordered" evidence="1">
    <location>
        <begin position="54"/>
        <end position="97"/>
    </location>
</feature>
<feature type="compositionally biased region" description="Low complexity" evidence="1">
    <location>
        <begin position="369"/>
        <end position="387"/>
    </location>
</feature>
<evidence type="ECO:0000313" key="3">
    <source>
        <dbReference type="Proteomes" id="UP000054342"/>
    </source>
</evidence>
<feature type="compositionally biased region" description="Basic and acidic residues" evidence="1">
    <location>
        <begin position="326"/>
        <end position="346"/>
    </location>
</feature>
<dbReference type="GeneID" id="25326248"/>
<accession>A0A0D2F6M1</accession>
<dbReference type="AlphaFoldDB" id="A0A0D2F6M1"/>
<feature type="region of interest" description="Disordered" evidence="1">
    <location>
        <begin position="1"/>
        <end position="39"/>
    </location>
</feature>
<dbReference type="OrthoDB" id="4225223at2759"/>
<dbReference type="HOGENOM" id="CLU_550926_0_0_1"/>
<sequence length="518" mass="57288">MPDPADYDTGHPFTDITKVEMLPPPSSAQRRLMTPPPPSAALLELQKQGLELATSRSRSSLYLDVPHNKSGRSTPSDRDKPLPLEPSEKRRSSSVYSTDTSITNIIRMYNGYQELIDDLPLPTLHAPQAYRDTIAPLLIKRMSISKAPSPQPPTPPVSRHSTSNLSVHSPPLPASSVPLGNKTAPTFVEFSRALQERRNELVSPLSASSAEHHRQTAYDNLAPPSPQVSSVELSLSVSQTPPLPDAMSGSISDVDESDLLPPPLGLTDSGPPSPVSAEWEMHSDIQSASPGDAAEDGPQDAPGTKWSEKWLDDDFVRSPVSGSNKPWERTSFRLRKSPTEKEKERIMSYATTKWPAMTGEAPDRKKSQRSSARSSLQQGVSSLLRSISRSKREVDEHGTQEVKVPGEKHLAKPATPYQVYGAEIWSKKTKKKQQQQQLQDIQRSHKRGISVDLVHAYQNGQTQFVGVIEGAKRKLTRRTSQKRRRKLKQSIVFVGPTQTTSTMHSMDRFTGDDEASWI</sequence>
<dbReference type="STRING" id="348802.A0A0D2F6M1"/>
<feature type="compositionally biased region" description="Basic and acidic residues" evidence="1">
    <location>
        <begin position="75"/>
        <end position="91"/>
    </location>
</feature>
<dbReference type="Proteomes" id="UP000054342">
    <property type="component" value="Unassembled WGS sequence"/>
</dbReference>
<evidence type="ECO:0000313" key="2">
    <source>
        <dbReference type="EMBL" id="KIW55609.1"/>
    </source>
</evidence>
<evidence type="ECO:0000256" key="1">
    <source>
        <dbReference type="SAM" id="MobiDB-lite"/>
    </source>
</evidence>
<proteinExistence type="predicted"/>
<keyword evidence="3" id="KW-1185">Reference proteome</keyword>
<feature type="region of interest" description="Disordered" evidence="1">
    <location>
        <begin position="145"/>
        <end position="180"/>
    </location>
</feature>
<reference evidence="2 3" key="1">
    <citation type="submission" date="2015-01" db="EMBL/GenBank/DDBJ databases">
        <title>The Genome Sequence of Exophiala xenobiotica CBS118157.</title>
        <authorList>
            <consortium name="The Broad Institute Genomics Platform"/>
            <person name="Cuomo C."/>
            <person name="de Hoog S."/>
            <person name="Gorbushina A."/>
            <person name="Stielow B."/>
            <person name="Teixiera M."/>
            <person name="Abouelleil A."/>
            <person name="Chapman S.B."/>
            <person name="Priest M."/>
            <person name="Young S.K."/>
            <person name="Wortman J."/>
            <person name="Nusbaum C."/>
            <person name="Birren B."/>
        </authorList>
    </citation>
    <scope>NUCLEOTIDE SEQUENCE [LARGE SCALE GENOMIC DNA]</scope>
    <source>
        <strain evidence="2 3">CBS 118157</strain>
    </source>
</reference>
<feature type="region of interest" description="Disordered" evidence="1">
    <location>
        <begin position="201"/>
        <end position="404"/>
    </location>
</feature>
<gene>
    <name evidence="2" type="ORF">PV05_04340</name>
</gene>
<feature type="compositionally biased region" description="Basic and acidic residues" evidence="1">
    <location>
        <begin position="390"/>
        <end position="404"/>
    </location>
</feature>
<dbReference type="RefSeq" id="XP_013316193.1">
    <property type="nucleotide sequence ID" value="XM_013460739.1"/>
</dbReference>
<name>A0A0D2F6M1_9EURO</name>
<organism evidence="2 3">
    <name type="scientific">Exophiala xenobiotica</name>
    <dbReference type="NCBI Taxonomy" id="348802"/>
    <lineage>
        <taxon>Eukaryota</taxon>
        <taxon>Fungi</taxon>
        <taxon>Dikarya</taxon>
        <taxon>Ascomycota</taxon>
        <taxon>Pezizomycotina</taxon>
        <taxon>Eurotiomycetes</taxon>
        <taxon>Chaetothyriomycetidae</taxon>
        <taxon>Chaetothyriales</taxon>
        <taxon>Herpotrichiellaceae</taxon>
        <taxon>Exophiala</taxon>
    </lineage>
</organism>